<feature type="non-terminal residue" evidence="4">
    <location>
        <position position="4003"/>
    </location>
</feature>
<feature type="compositionally biased region" description="Polar residues" evidence="1">
    <location>
        <begin position="3972"/>
        <end position="4003"/>
    </location>
</feature>
<evidence type="ECO:0000256" key="1">
    <source>
        <dbReference type="SAM" id="MobiDB-lite"/>
    </source>
</evidence>
<feature type="region of interest" description="Disordered" evidence="1">
    <location>
        <begin position="2941"/>
        <end position="2972"/>
    </location>
</feature>
<feature type="chain" id="PRO_5016396810" evidence="2">
    <location>
        <begin position="45"/>
        <end position="4003"/>
    </location>
</feature>
<dbReference type="PANTHER" id="PTHR34819">
    <property type="entry name" value="LARGE CYSTEINE-RICH PERIPLASMIC PROTEIN OMCB"/>
    <property type="match status" value="1"/>
</dbReference>
<protein>
    <submittedName>
        <fullName evidence="4">Putative repeat protein (TIGR01451 family)</fullName>
    </submittedName>
</protein>
<dbReference type="NCBIfam" id="TIGR01451">
    <property type="entry name" value="B_ant_repeat"/>
    <property type="match status" value="16"/>
</dbReference>
<accession>A0A316DNL9</accession>
<feature type="region of interest" description="Disordered" evidence="1">
    <location>
        <begin position="1714"/>
        <end position="1749"/>
    </location>
</feature>
<feature type="domain" description="DUF11" evidence="3">
    <location>
        <begin position="3103"/>
        <end position="3211"/>
    </location>
</feature>
<feature type="region of interest" description="Disordered" evidence="1">
    <location>
        <begin position="2686"/>
        <end position="2712"/>
    </location>
</feature>
<dbReference type="PANTHER" id="PTHR34819:SF3">
    <property type="entry name" value="CELL SURFACE PROTEIN"/>
    <property type="match status" value="1"/>
</dbReference>
<feature type="compositionally biased region" description="Polar residues" evidence="1">
    <location>
        <begin position="3077"/>
        <end position="3086"/>
    </location>
</feature>
<feature type="domain" description="DUF11" evidence="3">
    <location>
        <begin position="2976"/>
        <end position="3083"/>
    </location>
</feature>
<dbReference type="Gene3D" id="2.60.40.10">
    <property type="entry name" value="Immunoglobulins"/>
    <property type="match status" value="17"/>
</dbReference>
<feature type="domain" description="DUF11" evidence="3">
    <location>
        <begin position="2334"/>
        <end position="2450"/>
    </location>
</feature>
<feature type="region of interest" description="Disordered" evidence="1">
    <location>
        <begin position="3451"/>
        <end position="3477"/>
    </location>
</feature>
<feature type="region of interest" description="Disordered" evidence="1">
    <location>
        <begin position="2435"/>
        <end position="2459"/>
    </location>
</feature>
<feature type="compositionally biased region" description="Low complexity" evidence="1">
    <location>
        <begin position="2574"/>
        <end position="2583"/>
    </location>
</feature>
<feature type="domain" description="DUF11" evidence="3">
    <location>
        <begin position="2467"/>
        <end position="2576"/>
    </location>
</feature>
<feature type="compositionally biased region" description="Polar residues" evidence="1">
    <location>
        <begin position="3458"/>
        <end position="3477"/>
    </location>
</feature>
<dbReference type="EMBL" id="QGGO01000029">
    <property type="protein sequence ID" value="PWK18759.1"/>
    <property type="molecule type" value="Genomic_DNA"/>
</dbReference>
<feature type="domain" description="DUF11" evidence="3">
    <location>
        <begin position="3866"/>
        <end position="3981"/>
    </location>
</feature>
<feature type="domain" description="DUF11" evidence="3">
    <location>
        <begin position="3611"/>
        <end position="3718"/>
    </location>
</feature>
<dbReference type="InterPro" id="IPR013783">
    <property type="entry name" value="Ig-like_fold"/>
</dbReference>
<feature type="domain" description="DUF11" evidence="3">
    <location>
        <begin position="2721"/>
        <end position="2831"/>
    </location>
</feature>
<feature type="region of interest" description="Disordered" evidence="1">
    <location>
        <begin position="3702"/>
        <end position="3727"/>
    </location>
</feature>
<feature type="signal peptide" evidence="2">
    <location>
        <begin position="1"/>
        <end position="44"/>
    </location>
</feature>
<organism evidence="4 5">
    <name type="scientific">Arcicella aurantiaca</name>
    <dbReference type="NCBI Taxonomy" id="591202"/>
    <lineage>
        <taxon>Bacteria</taxon>
        <taxon>Pseudomonadati</taxon>
        <taxon>Bacteroidota</taxon>
        <taxon>Cytophagia</taxon>
        <taxon>Cytophagales</taxon>
        <taxon>Flectobacillaceae</taxon>
        <taxon>Arcicella</taxon>
    </lineage>
</organism>
<dbReference type="OrthoDB" id="898151at2"/>
<keyword evidence="2" id="KW-0732">Signal</keyword>
<feature type="region of interest" description="Disordered" evidence="1">
    <location>
        <begin position="3197"/>
        <end position="3220"/>
    </location>
</feature>
<evidence type="ECO:0000313" key="4">
    <source>
        <dbReference type="EMBL" id="PWK18759.1"/>
    </source>
</evidence>
<dbReference type="RefSeq" id="WP_109744711.1">
    <property type="nucleotide sequence ID" value="NZ_QGGO01000029.1"/>
</dbReference>
<feature type="domain" description="DUF11" evidence="3">
    <location>
        <begin position="2594"/>
        <end position="2702"/>
    </location>
</feature>
<feature type="region of interest" description="Disordered" evidence="1">
    <location>
        <begin position="2818"/>
        <end position="2840"/>
    </location>
</feature>
<evidence type="ECO:0000259" key="3">
    <source>
        <dbReference type="Pfam" id="PF01345"/>
    </source>
</evidence>
<dbReference type="InterPro" id="IPR047589">
    <property type="entry name" value="DUF11_rpt"/>
</dbReference>
<name>A0A316DNL9_9BACT</name>
<feature type="domain" description="DUF11" evidence="3">
    <location>
        <begin position="2074"/>
        <end position="2177"/>
    </location>
</feature>
<evidence type="ECO:0000256" key="2">
    <source>
        <dbReference type="SAM" id="SignalP"/>
    </source>
</evidence>
<gene>
    <name evidence="4" type="ORF">LV89_04047</name>
</gene>
<feature type="domain" description="DUF11" evidence="3">
    <location>
        <begin position="3738"/>
        <end position="3843"/>
    </location>
</feature>
<feature type="region of interest" description="Disordered" evidence="1">
    <location>
        <begin position="2559"/>
        <end position="2583"/>
    </location>
</feature>
<feature type="region of interest" description="Disordered" evidence="1">
    <location>
        <begin position="2039"/>
        <end position="2067"/>
    </location>
</feature>
<comment type="caution">
    <text evidence="4">The sequence shown here is derived from an EMBL/GenBank/DDBJ whole genome shotgun (WGS) entry which is preliminary data.</text>
</comment>
<feature type="region of interest" description="Disordered" evidence="1">
    <location>
        <begin position="3962"/>
        <end position="4003"/>
    </location>
</feature>
<dbReference type="Proteomes" id="UP000245489">
    <property type="component" value="Unassembled WGS sequence"/>
</dbReference>
<feature type="compositionally biased region" description="Low complexity" evidence="1">
    <location>
        <begin position="2956"/>
        <end position="2966"/>
    </location>
</feature>
<dbReference type="Gene3D" id="2.60.40.3080">
    <property type="match status" value="7"/>
</dbReference>
<feature type="region of interest" description="Disordered" evidence="1">
    <location>
        <begin position="2299"/>
        <end position="2328"/>
    </location>
</feature>
<feature type="domain" description="DUF11" evidence="3">
    <location>
        <begin position="3357"/>
        <end position="3466"/>
    </location>
</feature>
<dbReference type="InterPro" id="IPR051172">
    <property type="entry name" value="Chlamydia_OmcB"/>
</dbReference>
<feature type="region of interest" description="Disordered" evidence="1">
    <location>
        <begin position="2166"/>
        <end position="2189"/>
    </location>
</feature>
<feature type="compositionally biased region" description="Low complexity" evidence="1">
    <location>
        <begin position="3706"/>
        <end position="3716"/>
    </location>
</feature>
<sequence>MIKVVPRPAIAILCNCLFRNTSRKALVFSLAAFLCVFFPSIIQAQNCTVNANVDASYCANQTVQLAGTASSAVAGYTPMITWTQVGGPSVVISNPNIVNPIIQGATPNQTYTFRLTAVCEDEETVFDEVKITVKPISIANAGADATYCPGTYSVTGNTPQNSGETVTWAIIGSNNAGVSLSSTTISNPSITLSQTSAGSTTLRYTITSTNGCIVTDDVIITNRGGVLTVSAGADQNIASNVACYSVSTCANLSGTFEGNGTGGQTTVWSQVSGPTIATFSNTAIRNPQVCNLKQGTYVFRLTATGPCVNGSDEVTIVVPAPSQSITQAGAMPDITFCDGRTSVVLNGTVPSFTGETVAWTIINNGGGSPVIVSPTSPTTTVTGLASGAYYQFRYTITNATTGCSTTNTVQLYNQTTPSINAGTDQVLACNVTSVSLPYTQSGGLYTQYQIISGPAGVMASPVNATNSPQVISGLTVAGEYIIRFTRNSSASSTCQTATDDVKVTISITPSGSNAGTDQVVACGVTSTTLAGNTPAAGKGKWSQVSGPSVAVFSNNTLNTSGVSNLLTGDYTFRWTIDNGINCPKTFDDVLVTVRVPPLADAGADQVPVCIGTSVQLKANAPLRRQLGTWSVVGQSPSGTAPAFTNVNDPNAKLTNLVANTTYQLQWTMVSTPATGSGGCATASDIVVITTNSSQGPGDANAGVDICAATGSTSVTLGASAPASVTTTGTWTNVSKPAGSATPTFSPNANLRTAQAQNLQAGTYKFVWTITDGVCSSNDTVQVTVNSAMPTASAGATQTLCGTSATLAGNNAGAGIGTWTQVSGPSQASITDDNNPTTTVNSLAPGDYVFRWTITNGSCSNGTQADVTIRVSEPISVANIAAASVQVCPTASSVSITADAINSASTGAWSIVGNAPSAISFSSNTSPTTTVSGLIQGNYKLRWTVSGGTNCAITSDDIDVYVQEASIAGADQNVCLSNSTTLTGNGPSGTWTKISGPATQTITPTASPSNVAVVTGLTTGQYVFAYTIIKNANATSCPAPTADQVTINVSAAGSTPNAGADKQICEGSAISLNTGDVTPNPVPAGQTGLWTILSQPTGSSNATLTNPTSPSATLNIGSTSKYGLYLLKWTITNGTCVIGDEVRIENFQTPTVANAGVDKTVCPPTVKMTANVPTVGQGMWTLVSKTPTTLPTPTIQNPQVATTDITGIDASGSYVFRWTISNGPCTVSTDDVTINVPDPAPTTANAGIDQTICNGTAANITGNTPTVGTGAWSKTPDSPYSVFSPASGTSPATTALSLSAGTYKYIWTITSGQCISRDTMIINNLAVPSTANAGVDQIVCQFSPVNLNATVPTAGTGTWTQISKPAANPNVTFLSPNSPTSQVVGTDLGQYTFRWTVSTGVNSPNDCQTSVDDIVVNIVASPTPASAGASQVICEGSTLTMAGNTPAVGTGTWSKVAGPSGSPEVITNVNSPTTTVTGLLAGTYKYRWTIGASGNCTSYDEMTVTVRPKPTLSSATPSCVGGAGTGVITVTGATNPTGGTLNYALNTGAFQASNVFNNLANGAYTITIKDVTTGCVNTTTANVSCNDNPVIGLSKSAGTPVLVTNGVYDVPYTITVKNLGNVALANVQVTDNLNTTFGSPITYSITTKSTASPLTINSAFDGNTVQNLLTSTSSTLAIGATQTITFTVRVNLNGSTQTLFNNSASAGATNASVTVSSPSDISNNGGANAIDPNGNGNPKDFGEDTPTPVSIVNGNIGVTKSAGTPTKVSDGVYDVPYTVTVKNIGNVTLTGVQITDDLSTVFPSPATYTISQAPQTLAPLSAESAYNGTSALNLLLVNASNTSTLTAGQARVITFTVRVTLNGSTQTIFNNQVTATGTNPTGGTVSDLSNNGLEVAIDPNSNGFAGDNGENTPTPVTISNPIIGVAKSVVGSPTLQADGSYNVVYQVVTKNYGNVTLNNVQVTENLATTFPSPITYTVTAKSGAADINAGFLGTPSAQNLLTGSGTLAANTSNTYSFTVNIKLNGYTGSNTFLNNVTASGTGTTGGSTSDVSNNGTDPTPTGSTPTPVTIQNQADLSLTKTVSKTTPNVGENITYTITVNNAGPNTATNVEVKDVLPAGLQFVSSSTLTNVAGTLTGTISSIAVNGSASVTFVAKVLLAGVTSNAAEVSKADQPDLDSPHGNGTANTEDDRSLVDINAQQADLSLVKTVSKTNPNVGENITYTITVSNAGPSTATNVQVKDILPTGLTFVSSGTPAAPNFTNTSGTLLSNNIASIASGASTTLTFVATVTQAGSILNKAEVSKSDQYDPDSQPNTGTEDGQDDTGGVLIGGQQADLSLQKSVSNVNPNVGDIVTYTITVSNAGPSTATNVTVQDILPTGLQFVSSTNFTNTLGTLTNTTPLTVLVGTPINLTFTAKILTPATSTALSINNKAEIKNADQYDPDSQPNTGTADGQDDTDDAPLTIQTADLSLVKNASPLSVNVGDNVTYTIIVSNAGANTATNVEVKDLLPAGLQFVSSSDFTASGQQLTTSGLTIASGTSKTLTYIAKVTASGALKNGAEVTKSDQYDPDSQPNTGTTDGQDDTGNITVAGKLADLSLVKTVNNSVVNPNDVVTFTITVSNAGPNAVTTGTVSDALPVGLEFVSSSTLINNNGILQGTFTNLQPNTNVAFTFQAKVTGTGIITNKAQIASSDVPDPDSTPNNGTDNGEDDTENEAIRVRQADLELTKTVSKTNPNVGENITYTITVTNKGTDNATNVKVKDVLPVGLTFVSSTDFSLSSGTLISNNIPSITAGGQKVLTFVATVTQAGSILNKAEVLASDQFDPDSQPNTGTEDGQDDTGGVLIGGQQADLSLTKAVSNASPNVGDNITYSITLSNAGPSVATNVEVRDVLPAGINFVSSTDFTNTSGTLTATVANIPVGTSKVLTFVGVVRTALSVVNSAEVSKSDQFDPDSQPNTGTTDGQDDTGSATITPKQSDLSLTKVVSNTAPNVNSNITYTINVTNAGPDIATNVEVKDVLPAGLQFVSSSDLTNTSGTLTGTAGAIAVGATKSFTFVAVVQTAQSVLNKAEVSKSDQYDPDSQPNTGVNDGQDDTGGVLIGGQQADLSLTKAVSNAAPNVGDNVTYTITITNAGPSIATNVEVKDILPTGLSFVSSPDFSNLNGTLTSQIASLAVGTKTLTFVCVVRTALSVVNKAELSKSDQFDPDSQPNTGTEDGQDDTGNAILTPKTADLSLTKAVSKTNPNVGENITYTITVKNVGIDAATNVQVKDVLPTGLTFVSSTDFINTSGVLFSNNIPTISSGGIVTLTFVAQVTQPVAILNKAEISKSDVYDIDSQPNTGTEDGQDDTGGVLIGGQQADLSLTKAVSNTSPNVGETITYTITINNAGPSIATGVEVKDLLPFGLQFIGSTDFINTSGVLTASNLTVAVGTPKILTFVGVVRTALSVVNSAEVSKSDQFDPDSQPNTGTEDGQDDTGNVSISPQVADLSLKKLATPLSANVGDNITYTIQVSNAGTSTATNVEVKDILPAGLSLVNAGNFTNNAGTLTATIPSLAAGVTQNLTFTAKLTQAGNVINAAEITKSDQFDPDSQVNNGTANNEDDTDKITVGGVLADLSLVKTVDKAVVNPNEEVEFTITVTNAGPNAVNSASVRDVLPSGLTFVSSGTFANTNGTLIGQVSNLGVGQSQALKFIAKVTGTGKITNNAQITSSSVPDPDSSPNNGILNGEDDTDSTSVRVRVADLSLQKFVSNANANVGDEVEFTLLVNNAGIDAATNVQVKDILPAGLQFTSSTDFVNTSGVLLSNNIATIPVNGSASLKFKSKITASGTITNKAEIIKSDQFDPDSQVGSGTEDGQDDVGAVSLNGQQADLSLTKSVSNTTPNVGDNVIYTITVSNAGPSTATNVEVRDVLPAGITFVSTGTPGGSDFTNVNGTLTATVGSIAVGTPKVFTFVGVVRTALSVVNSAEVSKSDQFDPDSQPNSGTTDGQDDTGSATITPKQSDLSLTK</sequence>
<feature type="domain" description="DUF11" evidence="3">
    <location>
        <begin position="3484"/>
        <end position="3594"/>
    </location>
</feature>
<dbReference type="InterPro" id="IPR001434">
    <property type="entry name" value="OmcB-like_DUF11"/>
</dbReference>
<evidence type="ECO:0000313" key="5">
    <source>
        <dbReference type="Proteomes" id="UP000245489"/>
    </source>
</evidence>
<feature type="domain" description="DUF11" evidence="3">
    <location>
        <begin position="2849"/>
        <end position="2958"/>
    </location>
</feature>
<dbReference type="Pfam" id="PF01345">
    <property type="entry name" value="DUF11"/>
    <property type="match status" value="15"/>
</dbReference>
<dbReference type="Pfam" id="PF22352">
    <property type="entry name" value="K319L-like_PKD"/>
    <property type="match status" value="4"/>
</dbReference>
<feature type="domain" description="DUF11" evidence="3">
    <location>
        <begin position="3229"/>
        <end position="3339"/>
    </location>
</feature>
<keyword evidence="5" id="KW-1185">Reference proteome</keyword>
<reference evidence="4 5" key="1">
    <citation type="submission" date="2018-05" db="EMBL/GenBank/DDBJ databases">
        <title>Genomic Encyclopedia of Archaeal and Bacterial Type Strains, Phase II (KMG-II): from individual species to whole genera.</title>
        <authorList>
            <person name="Goeker M."/>
        </authorList>
    </citation>
    <scope>NUCLEOTIDE SEQUENCE [LARGE SCALE GENOMIC DNA]</scope>
    <source>
        <strain evidence="4 5">DSM 22214</strain>
    </source>
</reference>
<feature type="domain" description="DUF11" evidence="3">
    <location>
        <begin position="2201"/>
        <end position="2316"/>
    </location>
</feature>
<feature type="compositionally biased region" description="Polar residues" evidence="1">
    <location>
        <begin position="3203"/>
        <end position="3212"/>
    </location>
</feature>
<feature type="region of interest" description="Disordered" evidence="1">
    <location>
        <begin position="3067"/>
        <end position="3092"/>
    </location>
</feature>
<proteinExistence type="predicted"/>